<dbReference type="CDD" id="cd07750">
    <property type="entry name" value="PolyPPase_VTC_like"/>
    <property type="match status" value="1"/>
</dbReference>
<dbReference type="Pfam" id="PF09359">
    <property type="entry name" value="VTC"/>
    <property type="match status" value="1"/>
</dbReference>
<dbReference type="InterPro" id="IPR018966">
    <property type="entry name" value="VTC_domain"/>
</dbReference>
<evidence type="ECO:0000259" key="1">
    <source>
        <dbReference type="Pfam" id="PF09359"/>
    </source>
</evidence>
<name>A0ABW5QUM1_9BACL</name>
<dbReference type="Gene3D" id="3.20.100.30">
    <property type="entry name" value="VTC, catalytic tunnel domain"/>
    <property type="match status" value="1"/>
</dbReference>
<proteinExistence type="predicted"/>
<reference evidence="3" key="1">
    <citation type="journal article" date="2019" name="Int. J. Syst. Evol. Microbiol.">
        <title>The Global Catalogue of Microorganisms (GCM) 10K type strain sequencing project: providing services to taxonomists for standard genome sequencing and annotation.</title>
        <authorList>
            <consortium name="The Broad Institute Genomics Platform"/>
            <consortium name="The Broad Institute Genome Sequencing Center for Infectious Disease"/>
            <person name="Wu L."/>
            <person name="Ma J."/>
        </authorList>
    </citation>
    <scope>NUCLEOTIDE SEQUENCE [LARGE SCALE GENOMIC DNA]</scope>
    <source>
        <strain evidence="3">TISTR 1827</strain>
    </source>
</reference>
<feature type="domain" description="VTC" evidence="1">
    <location>
        <begin position="10"/>
        <end position="229"/>
    </location>
</feature>
<sequence>MMTFQGKKLRHELKYYVHAHEYVRMRGEASRLMRLDDHSVGDAGYGIRSLYFDGVHDHALHDKANGIFKRDKYRIRVYNGSKDRIMLERKSKFGDMVCKEGALLAFQEYESIIRGDYLCLADKKDPLLKDFYYVLAHRAYRPAVIVDYVREAYIFEEGNVRLTFDKRLSAAVNSYDLFDKALILNEALQGPVTIMELKYDSFLPAPVRPLIQPGRHVRSAISKYLICRTKLLSYHKE</sequence>
<gene>
    <name evidence="2" type="ORF">ACFSW5_07870</name>
</gene>
<accession>A0ABW5QUM1</accession>
<evidence type="ECO:0000313" key="3">
    <source>
        <dbReference type="Proteomes" id="UP001597493"/>
    </source>
</evidence>
<evidence type="ECO:0000313" key="2">
    <source>
        <dbReference type="EMBL" id="MFD2660186.1"/>
    </source>
</evidence>
<keyword evidence="3" id="KW-1185">Reference proteome</keyword>
<dbReference type="Proteomes" id="UP001597493">
    <property type="component" value="Unassembled WGS sequence"/>
</dbReference>
<comment type="caution">
    <text evidence="2">The sequence shown here is derived from an EMBL/GenBank/DDBJ whole genome shotgun (WGS) entry which is preliminary data.</text>
</comment>
<dbReference type="InterPro" id="IPR042267">
    <property type="entry name" value="VTC_sf"/>
</dbReference>
<dbReference type="EMBL" id="JBHUMY010000007">
    <property type="protein sequence ID" value="MFD2660186.1"/>
    <property type="molecule type" value="Genomic_DNA"/>
</dbReference>
<protein>
    <submittedName>
        <fullName evidence="2">Polyphosphate polymerase domain-containing protein</fullName>
    </submittedName>
</protein>
<organism evidence="2 3">
    <name type="scientific">Paenibacillus thailandensis</name>
    <dbReference type="NCBI Taxonomy" id="393250"/>
    <lineage>
        <taxon>Bacteria</taxon>
        <taxon>Bacillati</taxon>
        <taxon>Bacillota</taxon>
        <taxon>Bacilli</taxon>
        <taxon>Bacillales</taxon>
        <taxon>Paenibacillaceae</taxon>
        <taxon>Paenibacillus</taxon>
    </lineage>
</organism>
<dbReference type="RefSeq" id="WP_379271161.1">
    <property type="nucleotide sequence ID" value="NZ_JBHUGT010000018.1"/>
</dbReference>